<evidence type="ECO:0000256" key="1">
    <source>
        <dbReference type="ARBA" id="ARBA00023015"/>
    </source>
</evidence>
<evidence type="ECO:0000259" key="4">
    <source>
        <dbReference type="PROSITE" id="PS51118"/>
    </source>
</evidence>
<dbReference type="SUPFAM" id="SSF46785">
    <property type="entry name" value="Winged helix' DNA-binding domain"/>
    <property type="match status" value="1"/>
</dbReference>
<dbReference type="Gene3D" id="1.10.10.10">
    <property type="entry name" value="Winged helix-like DNA-binding domain superfamily/Winged helix DNA-binding domain"/>
    <property type="match status" value="1"/>
</dbReference>
<reference evidence="5 6" key="1">
    <citation type="submission" date="2024-06" db="EMBL/GenBank/DDBJ databases">
        <title>The Natural Products Discovery Center: Release of the First 8490 Sequenced Strains for Exploring Actinobacteria Biosynthetic Diversity.</title>
        <authorList>
            <person name="Kalkreuter E."/>
            <person name="Kautsar S.A."/>
            <person name="Yang D."/>
            <person name="Bader C.D."/>
            <person name="Teijaro C.N."/>
            <person name="Fluegel L."/>
            <person name="Davis C.M."/>
            <person name="Simpson J.R."/>
            <person name="Lauterbach L."/>
            <person name="Steele A.D."/>
            <person name="Gui C."/>
            <person name="Meng S."/>
            <person name="Li G."/>
            <person name="Viehrig K."/>
            <person name="Ye F."/>
            <person name="Su P."/>
            <person name="Kiefer A.F."/>
            <person name="Nichols A."/>
            <person name="Cepeda A.J."/>
            <person name="Yan W."/>
            <person name="Fan B."/>
            <person name="Jiang Y."/>
            <person name="Adhikari A."/>
            <person name="Zheng C.-J."/>
            <person name="Schuster L."/>
            <person name="Cowan T.M."/>
            <person name="Smanski M.J."/>
            <person name="Chevrette M.G."/>
            <person name="De Carvalho L.P.S."/>
            <person name="Shen B."/>
        </authorList>
    </citation>
    <scope>NUCLEOTIDE SEQUENCE [LARGE SCALE GENOMIC DNA]</scope>
    <source>
        <strain evidence="5 6">NPDC006286</strain>
    </source>
</reference>
<protein>
    <submittedName>
        <fullName evidence="5">Helix-turn-helix domain-containing protein</fullName>
    </submittedName>
</protein>
<dbReference type="InterPro" id="IPR036390">
    <property type="entry name" value="WH_DNA-bd_sf"/>
</dbReference>
<evidence type="ECO:0000313" key="5">
    <source>
        <dbReference type="EMBL" id="MEU0152049.1"/>
    </source>
</evidence>
<dbReference type="Proteomes" id="UP001550348">
    <property type="component" value="Unassembled WGS sequence"/>
</dbReference>
<dbReference type="PANTHER" id="PTHR33204:SF39">
    <property type="entry name" value="TRANSCRIPTIONAL REGULATORY PROTEIN"/>
    <property type="match status" value="1"/>
</dbReference>
<sequence length="112" mass="12708">MRDILARVGDRWTVLILTNLTQTPLRFTELHDRVPGISQRMLSHTLRALTRDGLVDRAAYAEVPPRVEYTLTPLGRSLAQAVDGVVRWTRDHQGDLVRNRDAFDGGRPPVPR</sequence>
<name>A0ABV2VGX4_9ACTN</name>
<evidence type="ECO:0000256" key="2">
    <source>
        <dbReference type="ARBA" id="ARBA00023125"/>
    </source>
</evidence>
<dbReference type="RefSeq" id="WP_355664038.1">
    <property type="nucleotide sequence ID" value="NZ_JBEXRX010000017.1"/>
</dbReference>
<dbReference type="PANTHER" id="PTHR33204">
    <property type="entry name" value="TRANSCRIPTIONAL REGULATOR, MARR FAMILY"/>
    <property type="match status" value="1"/>
</dbReference>
<keyword evidence="2" id="KW-0238">DNA-binding</keyword>
<gene>
    <name evidence="5" type="ORF">ABZ071_08995</name>
</gene>
<accession>A0ABV2VGX4</accession>
<dbReference type="InterPro" id="IPR002577">
    <property type="entry name" value="HTH_HxlR"/>
</dbReference>
<dbReference type="PROSITE" id="PS51118">
    <property type="entry name" value="HTH_HXLR"/>
    <property type="match status" value="1"/>
</dbReference>
<comment type="caution">
    <text evidence="5">The sequence shown here is derived from an EMBL/GenBank/DDBJ whole genome shotgun (WGS) entry which is preliminary data.</text>
</comment>
<organism evidence="5 6">
    <name type="scientific">Micromonospora fulviviridis</name>
    <dbReference type="NCBI Taxonomy" id="47860"/>
    <lineage>
        <taxon>Bacteria</taxon>
        <taxon>Bacillati</taxon>
        <taxon>Actinomycetota</taxon>
        <taxon>Actinomycetes</taxon>
        <taxon>Micromonosporales</taxon>
        <taxon>Micromonosporaceae</taxon>
        <taxon>Micromonospora</taxon>
    </lineage>
</organism>
<feature type="domain" description="HTH hxlR-type" evidence="4">
    <location>
        <begin position="1"/>
        <end position="97"/>
    </location>
</feature>
<dbReference type="InterPro" id="IPR036388">
    <property type="entry name" value="WH-like_DNA-bd_sf"/>
</dbReference>
<proteinExistence type="predicted"/>
<evidence type="ECO:0000256" key="3">
    <source>
        <dbReference type="ARBA" id="ARBA00023163"/>
    </source>
</evidence>
<keyword evidence="1" id="KW-0805">Transcription regulation</keyword>
<keyword evidence="3" id="KW-0804">Transcription</keyword>
<dbReference type="Pfam" id="PF01638">
    <property type="entry name" value="HxlR"/>
    <property type="match status" value="1"/>
</dbReference>
<dbReference type="EMBL" id="JBEXRX010000017">
    <property type="protein sequence ID" value="MEU0152049.1"/>
    <property type="molecule type" value="Genomic_DNA"/>
</dbReference>
<evidence type="ECO:0000313" key="6">
    <source>
        <dbReference type="Proteomes" id="UP001550348"/>
    </source>
</evidence>
<keyword evidence="6" id="KW-1185">Reference proteome</keyword>